<dbReference type="GO" id="GO:0004222">
    <property type="term" value="F:metalloendopeptidase activity"/>
    <property type="evidence" value="ECO:0007669"/>
    <property type="project" value="InterPro"/>
</dbReference>
<dbReference type="InterPro" id="IPR055220">
    <property type="entry name" value="SPRTN_ZBD"/>
</dbReference>
<dbReference type="WBParaSite" id="ALUE_0002009301-mRNA-1">
    <property type="protein sequence ID" value="ALUE_0002009301-mRNA-1"/>
    <property type="gene ID" value="ALUE_0002009301"/>
</dbReference>
<feature type="domain" description="Spartan-like zinc binding" evidence="1">
    <location>
        <begin position="1"/>
        <end position="37"/>
    </location>
</feature>
<protein>
    <submittedName>
        <fullName evidence="3">Cauli_VI domain-containing protein</fullName>
    </submittedName>
</protein>
<dbReference type="PANTHER" id="PTHR21220:SF0">
    <property type="entry name" value="DNA-DEPENDENT METALLOPROTEASE SPRTN"/>
    <property type="match status" value="1"/>
</dbReference>
<proteinExistence type="predicted"/>
<evidence type="ECO:0000313" key="3">
    <source>
        <dbReference type="WBParaSite" id="ALUE_0002009301-mRNA-1"/>
    </source>
</evidence>
<dbReference type="Pfam" id="PF22934">
    <property type="entry name" value="SPRTN_ZBD"/>
    <property type="match status" value="1"/>
</dbReference>
<name>A0A0M3IMW5_ASCLU</name>
<accession>A0A0M3IMW5</accession>
<organism evidence="2 3">
    <name type="scientific">Ascaris lumbricoides</name>
    <name type="common">Giant roundworm</name>
    <dbReference type="NCBI Taxonomy" id="6252"/>
    <lineage>
        <taxon>Eukaryota</taxon>
        <taxon>Metazoa</taxon>
        <taxon>Ecdysozoa</taxon>
        <taxon>Nematoda</taxon>
        <taxon>Chromadorea</taxon>
        <taxon>Rhabditida</taxon>
        <taxon>Spirurina</taxon>
        <taxon>Ascaridomorpha</taxon>
        <taxon>Ascaridoidea</taxon>
        <taxon>Ascarididae</taxon>
        <taxon>Ascaris</taxon>
    </lineage>
</organism>
<dbReference type="GO" id="GO:0006974">
    <property type="term" value="P:DNA damage response"/>
    <property type="evidence" value="ECO:0007669"/>
    <property type="project" value="InterPro"/>
</dbReference>
<sequence length="209" mass="22900">NRRPFYGFVKRATNRAPGSNDYWWEWHQATCGGKFVKVKEPEGYVNDKGKNVGLKQKARSASSGANAKCAYPSKTVQRTTTDFFTATGYVLGGDKPTHPSTVHGTSPTLAAALRRQKENLSKAALSSGPKSTSCKEEHPYELFAKGSDRRPSVARSCRNNKTIACSSDKLLTYYISDDAVVIVALRFAVVVYRFMNFFAGVLGKGNVEG</sequence>
<dbReference type="InterPro" id="IPR044245">
    <property type="entry name" value="Spartan"/>
</dbReference>
<evidence type="ECO:0000313" key="2">
    <source>
        <dbReference type="Proteomes" id="UP000036681"/>
    </source>
</evidence>
<dbReference type="Proteomes" id="UP000036681">
    <property type="component" value="Unplaced"/>
</dbReference>
<dbReference type="GO" id="GO:0003697">
    <property type="term" value="F:single-stranded DNA binding"/>
    <property type="evidence" value="ECO:0007669"/>
    <property type="project" value="InterPro"/>
</dbReference>
<keyword evidence="2" id="KW-1185">Reference proteome</keyword>
<reference evidence="3" key="1">
    <citation type="submission" date="2017-02" db="UniProtKB">
        <authorList>
            <consortium name="WormBaseParasite"/>
        </authorList>
    </citation>
    <scope>IDENTIFICATION</scope>
</reference>
<dbReference type="AlphaFoldDB" id="A0A0M3IMW5"/>
<dbReference type="GO" id="GO:0031593">
    <property type="term" value="F:polyubiquitin modification-dependent protein binding"/>
    <property type="evidence" value="ECO:0007669"/>
    <property type="project" value="TreeGrafter"/>
</dbReference>
<evidence type="ECO:0000259" key="1">
    <source>
        <dbReference type="Pfam" id="PF22934"/>
    </source>
</evidence>
<dbReference type="GO" id="GO:0005634">
    <property type="term" value="C:nucleus"/>
    <property type="evidence" value="ECO:0007669"/>
    <property type="project" value="TreeGrafter"/>
</dbReference>
<dbReference type="PANTHER" id="PTHR21220">
    <property type="entry name" value="DNA-DEPENDENT METALLOPROTEASE SPRTN"/>
    <property type="match status" value="1"/>
</dbReference>